<dbReference type="EMBL" id="JAWDIO010000002">
    <property type="protein sequence ID" value="MDU0355022.1"/>
    <property type="molecule type" value="Genomic_DNA"/>
</dbReference>
<gene>
    <name evidence="2" type="ORF">RS130_14940</name>
</gene>
<comment type="caution">
    <text evidence="2">The sequence shown here is derived from an EMBL/GenBank/DDBJ whole genome shotgun (WGS) entry which is preliminary data.</text>
</comment>
<organism evidence="2 3">
    <name type="scientific">Paraglaciecola aquimarina</name>
    <dbReference type="NCBI Taxonomy" id="1235557"/>
    <lineage>
        <taxon>Bacteria</taxon>
        <taxon>Pseudomonadati</taxon>
        <taxon>Pseudomonadota</taxon>
        <taxon>Gammaproteobacteria</taxon>
        <taxon>Alteromonadales</taxon>
        <taxon>Alteromonadaceae</taxon>
        <taxon>Paraglaciecola</taxon>
    </lineage>
</organism>
<sequence>MNKVILCLVSSVGLTGFGCSTLNMQMPSYDELLLAQTKQSGRACIRQRDIRGFGMLDDKVISINGGKNHYYIATTLYQCHSLHASFSVGFESQFSEFCSGNSSQIITSEESCPIKSIYKFSSRKEAFAAFEQAENKRKALKRKAEKAAQAEYD</sequence>
<evidence type="ECO:0000313" key="3">
    <source>
        <dbReference type="Proteomes" id="UP001247805"/>
    </source>
</evidence>
<evidence type="ECO:0000256" key="1">
    <source>
        <dbReference type="SAM" id="Coils"/>
    </source>
</evidence>
<name>A0ABU3SYG5_9ALTE</name>
<dbReference type="Proteomes" id="UP001247805">
    <property type="component" value="Unassembled WGS sequence"/>
</dbReference>
<dbReference type="InterPro" id="IPR045500">
    <property type="entry name" value="DUF6491"/>
</dbReference>
<proteinExistence type="predicted"/>
<dbReference type="Pfam" id="PF20101">
    <property type="entry name" value="DUF6491"/>
    <property type="match status" value="1"/>
</dbReference>
<protein>
    <submittedName>
        <fullName evidence="2">DUF6491 family protein</fullName>
    </submittedName>
</protein>
<dbReference type="RefSeq" id="WP_316026582.1">
    <property type="nucleotide sequence ID" value="NZ_JAWDIO010000002.1"/>
</dbReference>
<keyword evidence="1" id="KW-0175">Coiled coil</keyword>
<reference evidence="2 3" key="1">
    <citation type="submission" date="2023-10" db="EMBL/GenBank/DDBJ databases">
        <title>Glaciecola aquimarina strain GGW-M5 nov., isolated from a coastal seawater.</title>
        <authorList>
            <person name="Bayburt H."/>
            <person name="Kim J.M."/>
            <person name="Choi B.J."/>
            <person name="Jeon C.O."/>
        </authorList>
    </citation>
    <scope>NUCLEOTIDE SEQUENCE [LARGE SCALE GENOMIC DNA]</scope>
    <source>
        <strain evidence="2 3">KCTC 32108</strain>
    </source>
</reference>
<keyword evidence="3" id="KW-1185">Reference proteome</keyword>
<evidence type="ECO:0000313" key="2">
    <source>
        <dbReference type="EMBL" id="MDU0355022.1"/>
    </source>
</evidence>
<dbReference type="PROSITE" id="PS51257">
    <property type="entry name" value="PROKAR_LIPOPROTEIN"/>
    <property type="match status" value="1"/>
</dbReference>
<accession>A0ABU3SYG5</accession>
<feature type="coiled-coil region" evidence="1">
    <location>
        <begin position="123"/>
        <end position="150"/>
    </location>
</feature>